<gene>
    <name evidence="1" type="ORF">NDU88_006079</name>
</gene>
<dbReference type="AlphaFoldDB" id="A0AAV7PHA5"/>
<evidence type="ECO:0000313" key="1">
    <source>
        <dbReference type="EMBL" id="KAJ1127686.1"/>
    </source>
</evidence>
<name>A0AAV7PHA5_PLEWA</name>
<keyword evidence="2" id="KW-1185">Reference proteome</keyword>
<organism evidence="1 2">
    <name type="scientific">Pleurodeles waltl</name>
    <name type="common">Iberian ribbed newt</name>
    <dbReference type="NCBI Taxonomy" id="8319"/>
    <lineage>
        <taxon>Eukaryota</taxon>
        <taxon>Metazoa</taxon>
        <taxon>Chordata</taxon>
        <taxon>Craniata</taxon>
        <taxon>Vertebrata</taxon>
        <taxon>Euteleostomi</taxon>
        <taxon>Amphibia</taxon>
        <taxon>Batrachia</taxon>
        <taxon>Caudata</taxon>
        <taxon>Salamandroidea</taxon>
        <taxon>Salamandridae</taxon>
        <taxon>Pleurodelinae</taxon>
        <taxon>Pleurodeles</taxon>
    </lineage>
</organism>
<reference evidence="1" key="1">
    <citation type="journal article" date="2022" name="bioRxiv">
        <title>Sequencing and chromosome-scale assembly of the giantPleurodeles waltlgenome.</title>
        <authorList>
            <person name="Brown T."/>
            <person name="Elewa A."/>
            <person name="Iarovenko S."/>
            <person name="Subramanian E."/>
            <person name="Araus A.J."/>
            <person name="Petzold A."/>
            <person name="Susuki M."/>
            <person name="Suzuki K.-i.T."/>
            <person name="Hayashi T."/>
            <person name="Toyoda A."/>
            <person name="Oliveira C."/>
            <person name="Osipova E."/>
            <person name="Leigh N.D."/>
            <person name="Simon A."/>
            <person name="Yun M.H."/>
        </authorList>
    </citation>
    <scope>NUCLEOTIDE SEQUENCE</scope>
    <source>
        <strain evidence="1">20211129_DDA</strain>
        <tissue evidence="1">Liver</tissue>
    </source>
</reference>
<evidence type="ECO:0000313" key="2">
    <source>
        <dbReference type="Proteomes" id="UP001066276"/>
    </source>
</evidence>
<dbReference type="Proteomes" id="UP001066276">
    <property type="component" value="Chromosome 7"/>
</dbReference>
<comment type="caution">
    <text evidence="1">The sequence shown here is derived from an EMBL/GenBank/DDBJ whole genome shotgun (WGS) entry which is preliminary data.</text>
</comment>
<accession>A0AAV7PHA5</accession>
<protein>
    <submittedName>
        <fullName evidence="1">Uncharacterized protein</fullName>
    </submittedName>
</protein>
<sequence length="92" mass="10001">MRKKGFTSLDEFLTSQLFKLLRVPVITSECPLSPSLVLPLNGDVPRLSDRPVQARAVARGRSLVYTGSGAPPTGCLRTHFVPGYRTPGVVFC</sequence>
<proteinExistence type="predicted"/>
<dbReference type="EMBL" id="JANPWB010000011">
    <property type="protein sequence ID" value="KAJ1127686.1"/>
    <property type="molecule type" value="Genomic_DNA"/>
</dbReference>